<dbReference type="InParanoid" id="B0E2F0"/>
<dbReference type="AlphaFoldDB" id="B0E2F0"/>
<keyword evidence="1" id="KW-0812">Transmembrane</keyword>
<keyword evidence="3" id="KW-1185">Reference proteome</keyword>
<organism evidence="3">
    <name type="scientific">Laccaria bicolor (strain S238N-H82 / ATCC MYA-4686)</name>
    <name type="common">Bicoloured deceiver</name>
    <name type="synonym">Laccaria laccata var. bicolor</name>
    <dbReference type="NCBI Taxonomy" id="486041"/>
    <lineage>
        <taxon>Eukaryota</taxon>
        <taxon>Fungi</taxon>
        <taxon>Dikarya</taxon>
        <taxon>Basidiomycota</taxon>
        <taxon>Agaricomycotina</taxon>
        <taxon>Agaricomycetes</taxon>
        <taxon>Agaricomycetidae</taxon>
        <taxon>Agaricales</taxon>
        <taxon>Agaricineae</taxon>
        <taxon>Hydnangiaceae</taxon>
        <taxon>Laccaria</taxon>
    </lineage>
</organism>
<dbReference type="Proteomes" id="UP000001194">
    <property type="component" value="Unassembled WGS sequence"/>
</dbReference>
<accession>B0E2F0</accession>
<dbReference type="OrthoDB" id="10548948at2759"/>
<reference evidence="2 3" key="1">
    <citation type="journal article" date="2008" name="Nature">
        <title>The genome of Laccaria bicolor provides insights into mycorrhizal symbiosis.</title>
        <authorList>
            <person name="Martin F."/>
            <person name="Aerts A."/>
            <person name="Ahren D."/>
            <person name="Brun A."/>
            <person name="Danchin E.G.J."/>
            <person name="Duchaussoy F."/>
            <person name="Gibon J."/>
            <person name="Kohler A."/>
            <person name="Lindquist E."/>
            <person name="Pereda V."/>
            <person name="Salamov A."/>
            <person name="Shapiro H.J."/>
            <person name="Wuyts J."/>
            <person name="Blaudez D."/>
            <person name="Buee M."/>
            <person name="Brokstein P."/>
            <person name="Canbaeck B."/>
            <person name="Cohen D."/>
            <person name="Courty P.E."/>
            <person name="Coutinho P.M."/>
            <person name="Delaruelle C."/>
            <person name="Detter J.C."/>
            <person name="Deveau A."/>
            <person name="DiFazio S."/>
            <person name="Duplessis S."/>
            <person name="Fraissinet-Tachet L."/>
            <person name="Lucic E."/>
            <person name="Frey-Klett P."/>
            <person name="Fourrey C."/>
            <person name="Feussner I."/>
            <person name="Gay G."/>
            <person name="Grimwood J."/>
            <person name="Hoegger P.J."/>
            <person name="Jain P."/>
            <person name="Kilaru S."/>
            <person name="Labbe J."/>
            <person name="Lin Y.C."/>
            <person name="Legue V."/>
            <person name="Le Tacon F."/>
            <person name="Marmeisse R."/>
            <person name="Melayah D."/>
            <person name="Montanini B."/>
            <person name="Muratet M."/>
            <person name="Nehls U."/>
            <person name="Niculita-Hirzel H."/>
            <person name="Oudot-Le Secq M.P."/>
            <person name="Peter M."/>
            <person name="Quesneville H."/>
            <person name="Rajashekar B."/>
            <person name="Reich M."/>
            <person name="Rouhier N."/>
            <person name="Schmutz J."/>
            <person name="Yin T."/>
            <person name="Chalot M."/>
            <person name="Henrissat B."/>
            <person name="Kuees U."/>
            <person name="Lucas S."/>
            <person name="Van de Peer Y."/>
            <person name="Podila G.K."/>
            <person name="Polle A."/>
            <person name="Pukkila P.J."/>
            <person name="Richardson P.M."/>
            <person name="Rouze P."/>
            <person name="Sanders I.R."/>
            <person name="Stajich J.E."/>
            <person name="Tunlid A."/>
            <person name="Tuskan G."/>
            <person name="Grigoriev I.V."/>
        </authorList>
    </citation>
    <scope>NUCLEOTIDE SEQUENCE [LARGE SCALE GENOMIC DNA]</scope>
    <source>
        <strain evidence="3">S238N-H82 / ATCC MYA-4686</strain>
    </source>
</reference>
<keyword evidence="1" id="KW-0472">Membrane</keyword>
<keyword evidence="1" id="KW-1133">Transmembrane helix</keyword>
<evidence type="ECO:0000313" key="3">
    <source>
        <dbReference type="Proteomes" id="UP000001194"/>
    </source>
</evidence>
<protein>
    <submittedName>
        <fullName evidence="2">Predicted protein</fullName>
    </submittedName>
</protein>
<dbReference type="KEGG" id="lbc:LACBIDRAFT_335487"/>
<sequence>MYHQESSLSTAKFGRIWESTCGPGGRGRVGRGVGLIAEGAGVFTVIRGWGILWADSIGVGRWQFYGSSGVFMGGAVVMFAMARGGPVLVTFEASRRGARWEECPGGHSPGRGGRRWWWAVSKYGAEQSGGSPEGARNRFLGPCHVTSYMGQNLHIGSG</sequence>
<gene>
    <name evidence="2" type="ORF">LACBIDRAFT_335487</name>
</gene>
<evidence type="ECO:0000256" key="1">
    <source>
        <dbReference type="SAM" id="Phobius"/>
    </source>
</evidence>
<name>B0E2F0_LACBS</name>
<dbReference type="HOGENOM" id="CLU_1669677_0_0_1"/>
<dbReference type="GeneID" id="6086027"/>
<proteinExistence type="predicted"/>
<dbReference type="RefSeq" id="XP_001890384.1">
    <property type="nucleotide sequence ID" value="XM_001890349.1"/>
</dbReference>
<dbReference type="EMBL" id="DS547180">
    <property type="protein sequence ID" value="EDQ98982.1"/>
    <property type="molecule type" value="Genomic_DNA"/>
</dbReference>
<evidence type="ECO:0000313" key="2">
    <source>
        <dbReference type="EMBL" id="EDQ98982.1"/>
    </source>
</evidence>
<feature type="transmembrane region" description="Helical" evidence="1">
    <location>
        <begin position="70"/>
        <end position="91"/>
    </location>
</feature>